<evidence type="ECO:0000256" key="1">
    <source>
        <dbReference type="SAM" id="Phobius"/>
    </source>
</evidence>
<evidence type="ECO:0000313" key="2">
    <source>
        <dbReference type="EMBL" id="KAF5773968.1"/>
    </source>
</evidence>
<feature type="transmembrane region" description="Helical" evidence="1">
    <location>
        <begin position="26"/>
        <end position="50"/>
    </location>
</feature>
<keyword evidence="1" id="KW-1133">Transmembrane helix</keyword>
<dbReference type="Proteomes" id="UP000215914">
    <property type="component" value="Unassembled WGS sequence"/>
</dbReference>
<name>A0A9K3HCG3_HELAN</name>
<dbReference type="AlphaFoldDB" id="A0A9K3HCG3"/>
<keyword evidence="1" id="KW-0812">Transmembrane</keyword>
<proteinExistence type="predicted"/>
<keyword evidence="3" id="KW-1185">Reference proteome</keyword>
<dbReference type="EMBL" id="MNCJ02000328">
    <property type="protein sequence ID" value="KAF5773968.1"/>
    <property type="molecule type" value="Genomic_DNA"/>
</dbReference>
<reference evidence="2" key="2">
    <citation type="submission" date="2020-06" db="EMBL/GenBank/DDBJ databases">
        <title>Helianthus annuus Genome sequencing and assembly Release 2.</title>
        <authorList>
            <person name="Gouzy J."/>
            <person name="Langlade N."/>
            <person name="Munos S."/>
        </authorList>
    </citation>
    <scope>NUCLEOTIDE SEQUENCE</scope>
    <source>
        <tissue evidence="2">Leaves</tissue>
    </source>
</reference>
<gene>
    <name evidence="2" type="ORF">HanXRQr2_Chr13g0594821</name>
</gene>
<dbReference type="Gramene" id="mRNA:HanXRQr2_Chr13g0594821">
    <property type="protein sequence ID" value="mRNA:HanXRQr2_Chr13g0594821"/>
    <property type="gene ID" value="HanXRQr2_Chr13g0594821"/>
</dbReference>
<accession>A0A9K3HCG3</accession>
<sequence length="71" mass="7831">MYSGVHSSVNSHQSHFANTNSVELTVLFICGSVVGIIIVSFITVPHLLFLPSCYPRNNSPLTPFTCWYNAT</sequence>
<evidence type="ECO:0000313" key="3">
    <source>
        <dbReference type="Proteomes" id="UP000215914"/>
    </source>
</evidence>
<reference evidence="2" key="1">
    <citation type="journal article" date="2017" name="Nature">
        <title>The sunflower genome provides insights into oil metabolism, flowering and Asterid evolution.</title>
        <authorList>
            <person name="Badouin H."/>
            <person name="Gouzy J."/>
            <person name="Grassa C.J."/>
            <person name="Murat F."/>
            <person name="Staton S.E."/>
            <person name="Cottret L."/>
            <person name="Lelandais-Briere C."/>
            <person name="Owens G.L."/>
            <person name="Carrere S."/>
            <person name="Mayjonade B."/>
            <person name="Legrand L."/>
            <person name="Gill N."/>
            <person name="Kane N.C."/>
            <person name="Bowers J.E."/>
            <person name="Hubner S."/>
            <person name="Bellec A."/>
            <person name="Berard A."/>
            <person name="Berges H."/>
            <person name="Blanchet N."/>
            <person name="Boniface M.C."/>
            <person name="Brunel D."/>
            <person name="Catrice O."/>
            <person name="Chaidir N."/>
            <person name="Claudel C."/>
            <person name="Donnadieu C."/>
            <person name="Faraut T."/>
            <person name="Fievet G."/>
            <person name="Helmstetter N."/>
            <person name="King M."/>
            <person name="Knapp S.J."/>
            <person name="Lai Z."/>
            <person name="Le Paslier M.C."/>
            <person name="Lippi Y."/>
            <person name="Lorenzon L."/>
            <person name="Mandel J.R."/>
            <person name="Marage G."/>
            <person name="Marchand G."/>
            <person name="Marquand E."/>
            <person name="Bret-Mestries E."/>
            <person name="Morien E."/>
            <person name="Nambeesan S."/>
            <person name="Nguyen T."/>
            <person name="Pegot-Espagnet P."/>
            <person name="Pouilly N."/>
            <person name="Raftis F."/>
            <person name="Sallet E."/>
            <person name="Schiex T."/>
            <person name="Thomas J."/>
            <person name="Vandecasteele C."/>
            <person name="Vares D."/>
            <person name="Vear F."/>
            <person name="Vautrin S."/>
            <person name="Crespi M."/>
            <person name="Mangin B."/>
            <person name="Burke J.M."/>
            <person name="Salse J."/>
            <person name="Munos S."/>
            <person name="Vincourt P."/>
            <person name="Rieseberg L.H."/>
            <person name="Langlade N.B."/>
        </authorList>
    </citation>
    <scope>NUCLEOTIDE SEQUENCE</scope>
    <source>
        <tissue evidence="2">Leaves</tissue>
    </source>
</reference>
<organism evidence="2 3">
    <name type="scientific">Helianthus annuus</name>
    <name type="common">Common sunflower</name>
    <dbReference type="NCBI Taxonomy" id="4232"/>
    <lineage>
        <taxon>Eukaryota</taxon>
        <taxon>Viridiplantae</taxon>
        <taxon>Streptophyta</taxon>
        <taxon>Embryophyta</taxon>
        <taxon>Tracheophyta</taxon>
        <taxon>Spermatophyta</taxon>
        <taxon>Magnoliopsida</taxon>
        <taxon>eudicotyledons</taxon>
        <taxon>Gunneridae</taxon>
        <taxon>Pentapetalae</taxon>
        <taxon>asterids</taxon>
        <taxon>campanulids</taxon>
        <taxon>Asterales</taxon>
        <taxon>Asteraceae</taxon>
        <taxon>Asteroideae</taxon>
        <taxon>Heliantheae alliance</taxon>
        <taxon>Heliantheae</taxon>
        <taxon>Helianthus</taxon>
    </lineage>
</organism>
<comment type="caution">
    <text evidence="2">The sequence shown here is derived from an EMBL/GenBank/DDBJ whole genome shotgun (WGS) entry which is preliminary data.</text>
</comment>
<keyword evidence="1" id="KW-0472">Membrane</keyword>
<protein>
    <submittedName>
        <fullName evidence="2">Uncharacterized protein</fullName>
    </submittedName>
</protein>